<dbReference type="PANTHER" id="PTHR10993:SF7">
    <property type="entry name" value="LIPOYLTRANSFERASE 2, MITOCHONDRIAL-RELATED"/>
    <property type="match status" value="1"/>
</dbReference>
<dbReference type="SUPFAM" id="SSF55681">
    <property type="entry name" value="Class II aaRS and biotin synthetases"/>
    <property type="match status" value="1"/>
</dbReference>
<dbReference type="PROSITE" id="PS51733">
    <property type="entry name" value="BPL_LPL_CATALYTIC"/>
    <property type="match status" value="1"/>
</dbReference>
<comment type="subcellular location">
    <subcellularLocation>
        <location evidence="5">Cytoplasm</location>
    </subcellularLocation>
</comment>
<evidence type="ECO:0000256" key="6">
    <source>
        <dbReference type="PIRNR" id="PIRNR016262"/>
    </source>
</evidence>
<comment type="miscellaneous">
    <text evidence="5">In the reaction, the free carboxyl group of octanoic acid is attached via an amide linkage to the epsilon-amino group of a specific lysine residue of lipoyl domains of lipoate-dependent enzymes.</text>
</comment>
<evidence type="ECO:0000256" key="9">
    <source>
        <dbReference type="PIRSR" id="PIRSR016262-3"/>
    </source>
</evidence>
<dbReference type="GO" id="GO:0009249">
    <property type="term" value="P:protein lipoylation"/>
    <property type="evidence" value="ECO:0007669"/>
    <property type="project" value="InterPro"/>
</dbReference>
<evidence type="ECO:0000256" key="7">
    <source>
        <dbReference type="PIRSR" id="PIRSR016262-1"/>
    </source>
</evidence>
<comment type="function">
    <text evidence="4 5 6">Catalyzes the transfer of endogenously produced octanoic acid from octanoyl-acyl-carrier-protein onto the lipoyl domains of lipoate-dependent enzymes. Lipoyl-ACP can also act as a substrate although octanoyl-ACP is likely to be the physiological substrate.</text>
</comment>
<accession>A0A2J7Z948</accession>
<name>A0A2J7Z948_STRMQ</name>
<dbReference type="Gene3D" id="3.30.930.10">
    <property type="entry name" value="Bira Bifunctional Protein, Domain 2"/>
    <property type="match status" value="1"/>
</dbReference>
<comment type="catalytic activity">
    <reaction evidence="5 6">
        <text>octanoyl-[ACP] + L-lysyl-[protein] = N(6)-octanoyl-L-lysyl-[protein] + holo-[ACP] + H(+)</text>
        <dbReference type="Rhea" id="RHEA:17665"/>
        <dbReference type="Rhea" id="RHEA-COMP:9636"/>
        <dbReference type="Rhea" id="RHEA-COMP:9685"/>
        <dbReference type="Rhea" id="RHEA-COMP:9752"/>
        <dbReference type="Rhea" id="RHEA-COMP:9928"/>
        <dbReference type="ChEBI" id="CHEBI:15378"/>
        <dbReference type="ChEBI" id="CHEBI:29969"/>
        <dbReference type="ChEBI" id="CHEBI:64479"/>
        <dbReference type="ChEBI" id="CHEBI:78463"/>
        <dbReference type="ChEBI" id="CHEBI:78809"/>
        <dbReference type="EC" id="2.3.1.181"/>
    </reaction>
</comment>
<feature type="site" description="Lowers pKa of active site Cys" evidence="5 9">
    <location>
        <position position="216"/>
    </location>
</feature>
<feature type="binding site" evidence="5 8">
    <location>
        <begin position="219"/>
        <end position="221"/>
    </location>
    <ligand>
        <name>substrate</name>
    </ligand>
</feature>
<proteinExistence type="inferred from homology"/>
<evidence type="ECO:0000256" key="8">
    <source>
        <dbReference type="PIRSR" id="PIRSR016262-2"/>
    </source>
</evidence>
<dbReference type="NCBIfam" id="NF010925">
    <property type="entry name" value="PRK14345.1"/>
    <property type="match status" value="1"/>
</dbReference>
<dbReference type="UniPathway" id="UPA00538">
    <property type="reaction ID" value="UER00592"/>
</dbReference>
<feature type="active site" description="Acyl-thioester intermediate" evidence="5 7">
    <location>
        <position position="250"/>
    </location>
</feature>
<dbReference type="CDD" id="cd16444">
    <property type="entry name" value="LipB"/>
    <property type="match status" value="1"/>
</dbReference>
<reference evidence="11 12" key="1">
    <citation type="submission" date="2015-09" db="EMBL/GenBank/DDBJ databases">
        <title>Genome sequence, genome mining and natural product profiling of a biocontrol bacterium Streptomyces malaysiensis F913.</title>
        <authorList>
            <person name="Xu Y."/>
            <person name="Wei J."/>
            <person name="Xie J."/>
            <person name="Li T."/>
            <person name="Zhou Z."/>
        </authorList>
    </citation>
    <scope>NUCLEOTIDE SEQUENCE [LARGE SCALE GENOMIC DNA]</scope>
    <source>
        <strain evidence="11 12">F913</strain>
    </source>
</reference>
<gene>
    <name evidence="5" type="primary">lipB</name>
    <name evidence="11" type="ORF">SMF913_12800</name>
</gene>
<dbReference type="EC" id="2.3.1.181" evidence="5 6"/>
<dbReference type="GO" id="GO:0033819">
    <property type="term" value="F:lipoyl(octanoyl) transferase activity"/>
    <property type="evidence" value="ECO:0007669"/>
    <property type="project" value="UniProtKB-EC"/>
</dbReference>
<feature type="domain" description="BPL/LPL catalytic" evidence="10">
    <location>
        <begin position="70"/>
        <end position="289"/>
    </location>
</feature>
<keyword evidence="2 5" id="KW-0808">Transferase</keyword>
<dbReference type="EMBL" id="LJIW01000001">
    <property type="protein sequence ID" value="PNG96775.1"/>
    <property type="molecule type" value="Genomic_DNA"/>
</dbReference>
<keyword evidence="5" id="KW-0963">Cytoplasm</keyword>
<dbReference type="PROSITE" id="PS01313">
    <property type="entry name" value="LIPB"/>
    <property type="match status" value="1"/>
</dbReference>
<feature type="binding site" evidence="5 8">
    <location>
        <begin position="108"/>
        <end position="115"/>
    </location>
    <ligand>
        <name>substrate</name>
    </ligand>
</feature>
<evidence type="ECO:0000259" key="10">
    <source>
        <dbReference type="PROSITE" id="PS51733"/>
    </source>
</evidence>
<evidence type="ECO:0000256" key="5">
    <source>
        <dbReference type="HAMAP-Rule" id="MF_00013"/>
    </source>
</evidence>
<evidence type="ECO:0000256" key="3">
    <source>
        <dbReference type="ARBA" id="ARBA00023315"/>
    </source>
</evidence>
<comment type="similarity">
    <text evidence="5 6">Belongs to the LipB family.</text>
</comment>
<dbReference type="GO" id="GO:0005737">
    <property type="term" value="C:cytoplasm"/>
    <property type="evidence" value="ECO:0007669"/>
    <property type="project" value="UniProtKB-SubCell"/>
</dbReference>
<dbReference type="HAMAP" id="MF_00013">
    <property type="entry name" value="LipB"/>
    <property type="match status" value="1"/>
</dbReference>
<evidence type="ECO:0000313" key="11">
    <source>
        <dbReference type="EMBL" id="PNG96775.1"/>
    </source>
</evidence>
<dbReference type="InterPro" id="IPR045864">
    <property type="entry name" value="aa-tRNA-synth_II/BPL/LPL"/>
</dbReference>
<sequence>MAEAPPRGFATPSDAAQKELAVTAVTTASPGAAPGSSALRYVHLGFGADAVDYEEAWQEQRRVHAARFADEIPDTCLLLEHPPVYTAGRRTADNERPLDGTPVVDVDRGGKITWHGPGQLVGYPILKLPRPVDVIAHVRRLEEALLRTCAEFGLETTRVEGRSGVWVLGDPVEQRPALGGLKLDFDPRLADEEFDARLNGPEYAPSNAGQRREDRKLAAIGVRIAKGVTMHGFSLNCDPDNTWFDRIVPCGIRDAGVTSLSEELGRDVPIAEVLPVIERHLREVLESAVPLPRAV</sequence>
<dbReference type="Proteomes" id="UP000236520">
    <property type="component" value="Unassembled WGS sequence"/>
</dbReference>
<comment type="caution">
    <text evidence="11">The sequence shown here is derived from an EMBL/GenBank/DDBJ whole genome shotgun (WGS) entry which is preliminary data.</text>
</comment>
<evidence type="ECO:0000256" key="4">
    <source>
        <dbReference type="ARBA" id="ARBA00024732"/>
    </source>
</evidence>
<evidence type="ECO:0000256" key="2">
    <source>
        <dbReference type="ARBA" id="ARBA00022679"/>
    </source>
</evidence>
<keyword evidence="3 5" id="KW-0012">Acyltransferase</keyword>
<dbReference type="Pfam" id="PF21948">
    <property type="entry name" value="LplA-B_cat"/>
    <property type="match status" value="1"/>
</dbReference>
<dbReference type="AlphaFoldDB" id="A0A2J7Z948"/>
<comment type="pathway">
    <text evidence="1 5 6">Protein modification; protein lipoylation via endogenous pathway; protein N(6)-(lipoyl)lysine from octanoyl-[acyl-carrier-protein]: step 1/2.</text>
</comment>
<dbReference type="PIRSF" id="PIRSF016262">
    <property type="entry name" value="LPLase"/>
    <property type="match status" value="1"/>
</dbReference>
<dbReference type="PANTHER" id="PTHR10993">
    <property type="entry name" value="OCTANOYLTRANSFERASE"/>
    <property type="match status" value="1"/>
</dbReference>
<dbReference type="InterPro" id="IPR000544">
    <property type="entry name" value="Octanoyltransferase"/>
</dbReference>
<evidence type="ECO:0000313" key="12">
    <source>
        <dbReference type="Proteomes" id="UP000236520"/>
    </source>
</evidence>
<dbReference type="InterPro" id="IPR004143">
    <property type="entry name" value="BPL_LPL_catalytic"/>
</dbReference>
<evidence type="ECO:0000256" key="1">
    <source>
        <dbReference type="ARBA" id="ARBA00004821"/>
    </source>
</evidence>
<feature type="binding site" evidence="5 8">
    <location>
        <begin position="232"/>
        <end position="234"/>
    </location>
    <ligand>
        <name>substrate</name>
    </ligand>
</feature>
<keyword evidence="12" id="KW-1185">Reference proteome</keyword>
<organism evidence="11 12">
    <name type="scientific">Streptomyces malaysiensis</name>
    <dbReference type="NCBI Taxonomy" id="92644"/>
    <lineage>
        <taxon>Bacteria</taxon>
        <taxon>Bacillati</taxon>
        <taxon>Actinomycetota</taxon>
        <taxon>Actinomycetes</taxon>
        <taxon>Kitasatosporales</taxon>
        <taxon>Streptomycetaceae</taxon>
        <taxon>Streptomyces</taxon>
        <taxon>Streptomyces violaceusniger group</taxon>
    </lineage>
</organism>
<protein>
    <recommendedName>
        <fullName evidence="5 6">Octanoyltransferase</fullName>
        <ecNumber evidence="5 6">2.3.1.181</ecNumber>
    </recommendedName>
    <alternativeName>
        <fullName evidence="5">Lipoate-protein ligase B</fullName>
    </alternativeName>
    <alternativeName>
        <fullName evidence="5">Lipoyl/octanoyl transferase</fullName>
    </alternativeName>
    <alternativeName>
        <fullName evidence="5">Octanoyl-[acyl-carrier-protein]-protein N-octanoyltransferase</fullName>
    </alternativeName>
</protein>
<dbReference type="InterPro" id="IPR020605">
    <property type="entry name" value="Octanoyltransferase_CS"/>
</dbReference>